<evidence type="ECO:0000313" key="8">
    <source>
        <dbReference type="Ensembl" id="ENSOGAP00000021594.1"/>
    </source>
</evidence>
<dbReference type="Gene3D" id="3.40.50.300">
    <property type="entry name" value="P-loop containing nucleotide triphosphate hydrolases"/>
    <property type="match status" value="1"/>
</dbReference>
<keyword evidence="5" id="KW-0862">Zinc</keyword>
<dbReference type="Ensembl" id="ENSOGAT00000025651.1">
    <property type="protein sequence ID" value="ENSOGAP00000021594.1"/>
    <property type="gene ID" value="ENSOGAG00000026197.1"/>
</dbReference>
<dbReference type="FunCoup" id="H0XZQ1">
    <property type="interactions" value="157"/>
</dbReference>
<dbReference type="FunFam" id="3.40.50.300:FF:001126">
    <property type="entry name" value="Baculoviral IAP repeat-containing protein 1"/>
    <property type="match status" value="1"/>
</dbReference>
<reference evidence="8" key="2">
    <citation type="submission" date="2025-08" db="UniProtKB">
        <authorList>
            <consortium name="Ensembl"/>
        </authorList>
    </citation>
    <scope>IDENTIFICATION</scope>
</reference>
<dbReference type="Pfam" id="PF00653">
    <property type="entry name" value="BIR"/>
    <property type="match status" value="3"/>
</dbReference>
<dbReference type="EMBL" id="AAQR03039795">
    <property type="status" value="NOT_ANNOTATED_CDS"/>
    <property type="molecule type" value="Genomic_DNA"/>
</dbReference>
<dbReference type="GO" id="GO:0005524">
    <property type="term" value="F:ATP binding"/>
    <property type="evidence" value="ECO:0007669"/>
    <property type="project" value="UniProtKB-KW"/>
</dbReference>
<dbReference type="eggNOG" id="KOG1101">
    <property type="taxonomic scope" value="Eukaryota"/>
</dbReference>
<keyword evidence="9" id="KW-1185">Reference proteome</keyword>
<proteinExistence type="predicted"/>
<dbReference type="EMBL" id="AAQR03039792">
    <property type="status" value="NOT_ANNOTATED_CDS"/>
    <property type="molecule type" value="Genomic_DNA"/>
</dbReference>
<dbReference type="GO" id="GO:0043066">
    <property type="term" value="P:negative regulation of apoptotic process"/>
    <property type="evidence" value="ECO:0007669"/>
    <property type="project" value="InterPro"/>
</dbReference>
<protein>
    <recommendedName>
        <fullName evidence="7">NACHT domain-containing protein</fullName>
    </recommendedName>
</protein>
<evidence type="ECO:0000256" key="4">
    <source>
        <dbReference type="ARBA" id="ARBA00022741"/>
    </source>
</evidence>
<dbReference type="GO" id="GO:0043027">
    <property type="term" value="F:cysteine-type endopeptidase inhibitor activity involved in apoptotic process"/>
    <property type="evidence" value="ECO:0007669"/>
    <property type="project" value="InterPro"/>
</dbReference>
<dbReference type="PANTHER" id="PTHR46914:SF1">
    <property type="entry name" value="BACULOVIRAL IAP REPEAT-CONTAINING PROTEIN 1"/>
    <property type="match status" value="1"/>
</dbReference>
<keyword evidence="3" id="KW-0677">Repeat</keyword>
<dbReference type="SUPFAM" id="SSF52047">
    <property type="entry name" value="RNI-like"/>
    <property type="match status" value="1"/>
</dbReference>
<dbReference type="GO" id="GO:0070269">
    <property type="term" value="P:pyroptotic inflammatory response"/>
    <property type="evidence" value="ECO:0007669"/>
    <property type="project" value="TreeGrafter"/>
</dbReference>
<evidence type="ECO:0000256" key="2">
    <source>
        <dbReference type="ARBA" id="ARBA00022723"/>
    </source>
</evidence>
<evidence type="ECO:0000256" key="3">
    <source>
        <dbReference type="ARBA" id="ARBA00022737"/>
    </source>
</evidence>
<dbReference type="STRING" id="30611.ENSOGAP00000021594"/>
<dbReference type="InParanoid" id="H0XZQ1"/>
<dbReference type="PROSITE" id="PS50143">
    <property type="entry name" value="BIR_REPEAT_2"/>
    <property type="match status" value="3"/>
</dbReference>
<dbReference type="GO" id="GO:0016045">
    <property type="term" value="P:detection of bacterium"/>
    <property type="evidence" value="ECO:0007669"/>
    <property type="project" value="TreeGrafter"/>
</dbReference>
<dbReference type="SUPFAM" id="SSF52540">
    <property type="entry name" value="P-loop containing nucleoside triphosphate hydrolases"/>
    <property type="match status" value="1"/>
</dbReference>
<dbReference type="GO" id="GO:0072557">
    <property type="term" value="C:IPAF inflammasome complex"/>
    <property type="evidence" value="ECO:0007669"/>
    <property type="project" value="TreeGrafter"/>
</dbReference>
<evidence type="ECO:0000256" key="5">
    <source>
        <dbReference type="ARBA" id="ARBA00022833"/>
    </source>
</evidence>
<dbReference type="FunFam" id="3.80.10.10:FF:000316">
    <property type="entry name" value="Baculoviral IAP repeat-containing protein 1"/>
    <property type="match status" value="1"/>
</dbReference>
<evidence type="ECO:0000256" key="1">
    <source>
        <dbReference type="ARBA" id="ARBA00022703"/>
    </source>
</evidence>
<dbReference type="Pfam" id="PF22524">
    <property type="entry name" value="WHD_Nlrc4"/>
    <property type="match status" value="1"/>
</dbReference>
<keyword evidence="6" id="KW-0067">ATP-binding</keyword>
<keyword evidence="2" id="KW-0479">Metal-binding</keyword>
<dbReference type="InterPro" id="IPR053882">
    <property type="entry name" value="Nlrc4-like_WHD"/>
</dbReference>
<dbReference type="InterPro" id="IPR028789">
    <property type="entry name" value="Naip"/>
</dbReference>
<dbReference type="InterPro" id="IPR007111">
    <property type="entry name" value="NACHT_NTPase"/>
</dbReference>
<dbReference type="SMART" id="SM00382">
    <property type="entry name" value="AAA"/>
    <property type="match status" value="1"/>
</dbReference>
<dbReference type="GeneTree" id="ENSGT00940000163369"/>
<dbReference type="Pfam" id="PF05729">
    <property type="entry name" value="NACHT"/>
    <property type="match status" value="1"/>
</dbReference>
<dbReference type="SUPFAM" id="SSF57924">
    <property type="entry name" value="Inhibitor of apoptosis (IAP) repeat"/>
    <property type="match status" value="3"/>
</dbReference>
<dbReference type="EMBL" id="AAQR03039793">
    <property type="status" value="NOT_ANNOTATED_CDS"/>
    <property type="molecule type" value="Genomic_DNA"/>
</dbReference>
<dbReference type="GO" id="GO:0006915">
    <property type="term" value="P:apoptotic process"/>
    <property type="evidence" value="ECO:0007669"/>
    <property type="project" value="UniProtKB-KW"/>
</dbReference>
<feature type="domain" description="NACHT" evidence="7">
    <location>
        <begin position="500"/>
        <end position="794"/>
    </location>
</feature>
<dbReference type="FunFam" id="1.10.1170.10:FF:000013">
    <property type="entry name" value="Baculoviral IAP repeat-containing protein 1"/>
    <property type="match status" value="1"/>
</dbReference>
<reference evidence="8" key="3">
    <citation type="submission" date="2025-09" db="UniProtKB">
        <authorList>
            <consortium name="Ensembl"/>
        </authorList>
    </citation>
    <scope>IDENTIFICATION</scope>
</reference>
<dbReference type="InterPro" id="IPR027417">
    <property type="entry name" value="P-loop_NTPase"/>
</dbReference>
<evidence type="ECO:0000313" key="9">
    <source>
        <dbReference type="Proteomes" id="UP000005225"/>
    </source>
</evidence>
<dbReference type="HOGENOM" id="CLU_005648_0_0_1"/>
<dbReference type="Gene3D" id="1.10.1170.10">
    <property type="entry name" value="Inhibitor Of Apoptosis Protein (2mihbC-IAP-1), Chain A"/>
    <property type="match status" value="3"/>
</dbReference>
<dbReference type="PANTHER" id="PTHR46914">
    <property type="entry name" value="BACULOVIRAL IAP REPEAT-CONTAINING PROTEIN 1"/>
    <property type="match status" value="1"/>
</dbReference>
<dbReference type="OMA" id="FENWPFY"/>
<dbReference type="FunFam" id="1.10.1170.10:FF:000007">
    <property type="entry name" value="Baculoviral IAP repeat-containing protein 1"/>
    <property type="match status" value="1"/>
</dbReference>
<dbReference type="Pfam" id="PF17889">
    <property type="entry name" value="NLRC4_HD"/>
    <property type="match status" value="1"/>
</dbReference>
<keyword evidence="1" id="KW-0053">Apoptosis</keyword>
<dbReference type="Proteomes" id="UP000005225">
    <property type="component" value="Unassembled WGS sequence"/>
</dbReference>
<evidence type="ECO:0000259" key="7">
    <source>
        <dbReference type="PROSITE" id="PS50837"/>
    </source>
</evidence>
<dbReference type="SMART" id="SM00238">
    <property type="entry name" value="BIR"/>
    <property type="match status" value="3"/>
</dbReference>
<name>H0XZQ1_OTOGA</name>
<dbReference type="PROSITE" id="PS50837">
    <property type="entry name" value="NACHT"/>
    <property type="match status" value="1"/>
</dbReference>
<dbReference type="PROSITE" id="PS01282">
    <property type="entry name" value="BIR_REPEAT_1"/>
    <property type="match status" value="2"/>
</dbReference>
<evidence type="ECO:0000256" key="6">
    <source>
        <dbReference type="ARBA" id="ARBA00022840"/>
    </source>
</evidence>
<dbReference type="InterPro" id="IPR040535">
    <property type="entry name" value="NLRC4_HD"/>
</dbReference>
<dbReference type="Gene3D" id="3.80.10.10">
    <property type="entry name" value="Ribonuclease Inhibitor"/>
    <property type="match status" value="1"/>
</dbReference>
<dbReference type="EMBL" id="AAQR03039791">
    <property type="status" value="NOT_ANNOTATED_CDS"/>
    <property type="molecule type" value="Genomic_DNA"/>
</dbReference>
<organism evidence="8 9">
    <name type="scientific">Otolemur garnettii</name>
    <name type="common">Small-eared galago</name>
    <name type="synonym">Garnett's greater bushbaby</name>
    <dbReference type="NCBI Taxonomy" id="30611"/>
    <lineage>
        <taxon>Eukaryota</taxon>
        <taxon>Metazoa</taxon>
        <taxon>Chordata</taxon>
        <taxon>Craniata</taxon>
        <taxon>Vertebrata</taxon>
        <taxon>Euteleostomi</taxon>
        <taxon>Mammalia</taxon>
        <taxon>Eutheria</taxon>
        <taxon>Euarchontoglires</taxon>
        <taxon>Primates</taxon>
        <taxon>Strepsirrhini</taxon>
        <taxon>Lorisiformes</taxon>
        <taxon>Galagidae</taxon>
        <taxon>Otolemur</taxon>
    </lineage>
</organism>
<dbReference type="GO" id="GO:0046872">
    <property type="term" value="F:metal ion binding"/>
    <property type="evidence" value="ECO:0007669"/>
    <property type="project" value="UniProtKB-KW"/>
</dbReference>
<dbReference type="GO" id="GO:0042742">
    <property type="term" value="P:defense response to bacterium"/>
    <property type="evidence" value="ECO:0007669"/>
    <property type="project" value="TreeGrafter"/>
</dbReference>
<dbReference type="EMBL" id="AAQR03039794">
    <property type="status" value="NOT_ANNOTATED_CDS"/>
    <property type="molecule type" value="Genomic_DNA"/>
</dbReference>
<reference evidence="9" key="1">
    <citation type="submission" date="2011-03" db="EMBL/GenBank/DDBJ databases">
        <title>Version 3 of the genome sequence of Otolemur garnettii (Bushbaby).</title>
        <authorList>
            <consortium name="The Broad Institute Genome Sequencing Platform"/>
            <person name="Di Palma F."/>
            <person name="Johnson J."/>
            <person name="Lander E.S."/>
            <person name="Lindblad-Toh K."/>
            <person name="Jaffe D.B."/>
            <person name="Gnerre S."/>
            <person name="MacCallum I."/>
            <person name="Przybylski D."/>
            <person name="Ribeiro F.J."/>
            <person name="Burton J.N."/>
            <person name="Walker B.J."/>
            <person name="Sharpe T."/>
            <person name="Hall G."/>
        </authorList>
    </citation>
    <scope>NUCLEOTIDE SEQUENCE [LARGE SCALE GENOMIC DNA]</scope>
</reference>
<dbReference type="InterPro" id="IPR001370">
    <property type="entry name" value="BIR_rpt"/>
</dbReference>
<keyword evidence="4" id="KW-0547">Nucleotide-binding</keyword>
<dbReference type="InterPro" id="IPR003593">
    <property type="entry name" value="AAA+_ATPase"/>
</dbReference>
<sequence length="1439" mass="164357">MATPKQAPQERISQFDYAWLSEVSPLMGLDAISFAKNLEEEEQSYRVTMQKGYNAQMRSEARRLKTFETHPQDGSWTPQEMAAAGFYFTGVKTGIQCFCCSLILFGTSLRRVPIEDHKTFHQDCEFLLSRDVGNIGKYEVRVKSPEKKLRRDKARYKEEEARLESFKNWPFYAQATSPRALSAAGFVFTGERDTVQCFSCSGCLGNWEEGDDPWKEHAKWFPKCEFLQRKKSSEEIAQYIQSYKGFVDVTGEHFMNSWVKRELPMASAYCNDSVFANEELRLDSFKNWPQESSAGVAALAKAGLFYTGIKDIVQCFSCGGCLENWKEGDDPLEDHTKYFPNCQFIQNMKSSAEVIPGLQNHVELCELMESTSESNLEDSAADSSILPGKKLEVAYGFYVCRKLNVTETVEGPKTSLAPFLLSTEMAQGEPQWFQEAKSLNEHLRAAYLNASFRRLSLLEISSGLATDHLLGCDLSIVSKDISNLVQEPLVLPEVFTKLNSVMCVEGEAGSGKTIFLKKIAFLWASGCCPFLNRFQLVFYLSLSATRPGQGLADIISDQLLEKEGSVTEMCLRNIIQQLRNQVLFLLDDYKEMGSVPQDVERLIQKNHSSRTCLLIAVRTNRARDIRRYLDTILEIKAFPFYNTICILRKLFSHNMARLLKFRIYFGRQKNLQESHKTPLFVAAVCANWFQYPFDPSFDDVAVFKSYMECLFLRHKTTIELLQATVSSCGELALKGFFSSCFEFSDDDLEEAGVDEDGDLTMCLMSKFTAQRLRPVYQFLSPPFQEFLAARRLIELLDSDRQADQDLGLYYLKQINSSMMALKPYNNFLNYISNCPLTKAGPKIVSHLLHLVDDKESLENVSENDDYLKHRPEISQEMVFIRRFWQMAPQAYFSLVSNHLLGLALKIAYQSNTVAACSSLILQFLQGRTLSLDVLKLQYFFDYPESLPLMRSIQVSIRGNKHPRRADFSVLETCLDKSQAPTIDQDYTAAFQPMKEWEQNLAEDEDMVESYMAIRHTAPPDISTGYWKLSPKQYKIPLLEVHVTNADAIDQEMLKVLMTVFPASQHIELHLTHSSGIIESIRPALELHKASVTKCSIDKCELSVAEQELLLTLPSLESLELTGTIQVLLQSYYSFYVYLYKYPYCVNVKHKCRDIRLLNLKVTFLSVNENLQSSLISENPSYFTVRLIQNSPNLHVFHLKCNFFSDFESLMTVLSSCKKLKEVKFSGSFFQSIPFVAILPNFISLKILNVGNQQFPDKETSEKFAYTLGSLKNLEELILPTGDGIHQVAKLIVQQCRQLQRLRVLSFFQTLDDDSVMEIAKVAVDGGFQKLENLNLSINHKITEEGYRNFFQALDNLPNLQELSITRNYTHCIKAQATTVKSLSQCVLRLPSLTTLHMLSWLLDAEDIALLNVMKERHPQSKHLNIFWKWILPFSPIIQK</sequence>
<dbReference type="InterPro" id="IPR032675">
    <property type="entry name" value="LRR_dom_sf"/>
</dbReference>
<accession>H0XZQ1</accession>
<dbReference type="CDD" id="cd00022">
    <property type="entry name" value="BIR"/>
    <property type="match status" value="3"/>
</dbReference>